<dbReference type="Pfam" id="PF00400">
    <property type="entry name" value="WD40"/>
    <property type="match status" value="2"/>
</dbReference>
<feature type="domain" description="WDHD1/CFT4 second beta-propeller" evidence="8">
    <location>
        <begin position="426"/>
        <end position="759"/>
    </location>
</feature>
<dbReference type="PROSITE" id="PS50294">
    <property type="entry name" value="WD_REPEATS_REGION"/>
    <property type="match status" value="2"/>
</dbReference>
<evidence type="ECO:0000256" key="1">
    <source>
        <dbReference type="ARBA" id="ARBA00004123"/>
    </source>
</evidence>
<feature type="region of interest" description="Disordered" evidence="7">
    <location>
        <begin position="1"/>
        <end position="22"/>
    </location>
</feature>
<dbReference type="InParanoid" id="F0ZUC6"/>
<evidence type="ECO:0000313" key="11">
    <source>
        <dbReference type="Proteomes" id="UP000001064"/>
    </source>
</evidence>
<dbReference type="Proteomes" id="UP000001064">
    <property type="component" value="Unassembled WGS sequence"/>
</dbReference>
<gene>
    <name evidence="10" type="ORF">DICPUDRAFT_98877</name>
</gene>
<evidence type="ECO:0000256" key="5">
    <source>
        <dbReference type="PROSITE-ProRule" id="PRU00221"/>
    </source>
</evidence>
<keyword evidence="11" id="KW-1185">Reference proteome</keyword>
<dbReference type="STRING" id="5786.F0ZUC6"/>
<dbReference type="InterPro" id="IPR001680">
    <property type="entry name" value="WD40_rpt"/>
</dbReference>
<feature type="compositionally biased region" description="Polar residues" evidence="7">
    <location>
        <begin position="968"/>
        <end position="980"/>
    </location>
</feature>
<dbReference type="SUPFAM" id="SSF50978">
    <property type="entry name" value="WD40 repeat-like"/>
    <property type="match status" value="2"/>
</dbReference>
<dbReference type="Pfam" id="PF20946">
    <property type="entry name" value="Ctf4_C"/>
    <property type="match status" value="1"/>
</dbReference>
<feature type="domain" description="WDHD1/CFT4 helical bundle" evidence="9">
    <location>
        <begin position="801"/>
        <end position="872"/>
    </location>
</feature>
<evidence type="ECO:0000256" key="6">
    <source>
        <dbReference type="SAM" id="Coils"/>
    </source>
</evidence>
<dbReference type="InterPro" id="IPR015943">
    <property type="entry name" value="WD40/YVTN_repeat-like_dom_sf"/>
</dbReference>
<dbReference type="Gene3D" id="2.130.10.10">
    <property type="entry name" value="YVTN repeat-like/Quinoprotein amine dehydrogenase"/>
    <property type="match status" value="2"/>
</dbReference>
<dbReference type="GeneID" id="10508954"/>
<evidence type="ECO:0000259" key="9">
    <source>
        <dbReference type="Pfam" id="PF20946"/>
    </source>
</evidence>
<feature type="repeat" description="WD" evidence="5">
    <location>
        <begin position="150"/>
        <end position="185"/>
    </location>
</feature>
<dbReference type="GO" id="GO:0000278">
    <property type="term" value="P:mitotic cell cycle"/>
    <property type="evidence" value="ECO:0000318"/>
    <property type="project" value="GO_Central"/>
</dbReference>
<dbReference type="InterPro" id="IPR048591">
    <property type="entry name" value="WDHD1/CFT4_hel"/>
</dbReference>
<organism evidence="10 11">
    <name type="scientific">Dictyostelium purpureum</name>
    <name type="common">Slime mold</name>
    <dbReference type="NCBI Taxonomy" id="5786"/>
    <lineage>
        <taxon>Eukaryota</taxon>
        <taxon>Amoebozoa</taxon>
        <taxon>Evosea</taxon>
        <taxon>Eumycetozoa</taxon>
        <taxon>Dictyostelia</taxon>
        <taxon>Dictyosteliales</taxon>
        <taxon>Dictyosteliaceae</taxon>
        <taxon>Dictyostelium</taxon>
    </lineage>
</organism>
<dbReference type="RefSeq" id="XP_003291016.1">
    <property type="nucleotide sequence ID" value="XM_003290968.1"/>
</dbReference>
<evidence type="ECO:0000313" key="10">
    <source>
        <dbReference type="EMBL" id="EGC32444.1"/>
    </source>
</evidence>
<keyword evidence="2 5" id="KW-0853">WD repeat</keyword>
<dbReference type="InterPro" id="IPR022100">
    <property type="entry name" value="WDHD1/CFT4_beta-prop_2nd"/>
</dbReference>
<accession>F0ZUC6</accession>
<feature type="region of interest" description="Disordered" evidence="7">
    <location>
        <begin position="363"/>
        <end position="409"/>
    </location>
</feature>
<dbReference type="OrthoDB" id="427368at2759"/>
<feature type="region of interest" description="Disordered" evidence="7">
    <location>
        <begin position="878"/>
        <end position="980"/>
    </location>
</feature>
<dbReference type="FunFam" id="2.130.10.10:FF:002914">
    <property type="entry name" value="Uncharacterized protein"/>
    <property type="match status" value="1"/>
</dbReference>
<feature type="compositionally biased region" description="Acidic residues" evidence="7">
    <location>
        <begin position="916"/>
        <end position="927"/>
    </location>
</feature>
<name>F0ZUC6_DICPU</name>
<feature type="coiled-coil region" evidence="6">
    <location>
        <begin position="507"/>
        <end position="538"/>
    </location>
</feature>
<sequence>MAIKKKNSLPYKDRPINNVDSESKNNNSIGLLKYHPDRNKILYCYPNSKSVFYGDAADGTDFELIELGSHNKAISSIDIGAKNKCATASFEDNKVIIFSCISKNDRTEIKTSSNPTYIQFNPTQSYIAIGLSSGQIKYHSVNVSQSITINNAHNGDIVCLSFTSDGDYLASIGDDNKLKIWSTESFEHDNPTPIHTIDIESSPESLKKIGISWRQSDQRELTIPTLSGSIISYIFDETEMSNDYKTRSFGSEGHTKEATSVAWDNEGKYLASIGLDSNLFIWNGDFDESNPEEPVHSYKHKSPINSFSWRSQPSSNCISFFDKENLKTYTELLHSENLTSSQEKIIEDDIDDFEIDIDENEVFNNNQNNNNNENQKSKSVSNEDSDKEMNENEDNNSNLDEDENNGNEDNASVYSQQVYENCQQESFQIGSTLLNVLNNPKTLNLKTKRYYMAYSMLGKIVKREESPSSNEPSSIEIEFHETGYNKKITFSDINHNLRLSSLGPNGAVFATKYLQNEKEEYEQQQQELIEKQKNSDEKDIGSQIKPLESVIMFKPFDTLGDTTGTEWSLTDTEEVSGVSISKNFIVSVSSNRTLRLFSLGGIQMNLFTLPGDLVTMNTFDDTLAIVYHRSNALNDNQSMNVWWINLANGKQIYHDSLSISPSSSLSWIGFSDNGLLTTMDSIGVVRQLSNGWYNNQSSTSFLQWTLIMDLRKCQKPHSLDLYTYWIIGLNTTDLYSIFCTGYPQTPKCTHNYVKIEAPLLSSVDSPILSNEREFLKNKYNLSNLVNQTQNNLNSSCINSMGPLEDSVLTKHLTDLDTATLRLFNYYTKLGKYQKAIDLCKNLNMKKSLQIAFTYSNGLRLPWLTKKIVELIENFKPINVNNTPTTTISPKTTTSSQNQTVVVDSPPKKAPKQQSDSEPEEEEEEEEKPIEQSPKSTKTFKNTTKSVKKNPFLIKKSSDTSDKKRKETQSNNQPSKISKFQ</sequence>
<dbReference type="eggNOG" id="KOG1274">
    <property type="taxonomic scope" value="Eukaryota"/>
</dbReference>
<comment type="subcellular location">
    <subcellularLocation>
        <location evidence="1">Nucleus</location>
    </subcellularLocation>
</comment>
<evidence type="ECO:0008006" key="12">
    <source>
        <dbReference type="Google" id="ProtNLM"/>
    </source>
</evidence>
<reference evidence="11" key="1">
    <citation type="journal article" date="2011" name="Genome Biol.">
        <title>Comparative genomics of the social amoebae Dictyostelium discoideum and Dictyostelium purpureum.</title>
        <authorList>
            <consortium name="US DOE Joint Genome Institute (JGI-PGF)"/>
            <person name="Sucgang R."/>
            <person name="Kuo A."/>
            <person name="Tian X."/>
            <person name="Salerno W."/>
            <person name="Parikh A."/>
            <person name="Feasley C.L."/>
            <person name="Dalin E."/>
            <person name="Tu H."/>
            <person name="Huang E."/>
            <person name="Barry K."/>
            <person name="Lindquist E."/>
            <person name="Shapiro H."/>
            <person name="Bruce D."/>
            <person name="Schmutz J."/>
            <person name="Salamov A."/>
            <person name="Fey P."/>
            <person name="Gaudet P."/>
            <person name="Anjard C."/>
            <person name="Babu M.M."/>
            <person name="Basu S."/>
            <person name="Bushmanova Y."/>
            <person name="van der Wel H."/>
            <person name="Katoh-Kurasawa M."/>
            <person name="Dinh C."/>
            <person name="Coutinho P.M."/>
            <person name="Saito T."/>
            <person name="Elias M."/>
            <person name="Schaap P."/>
            <person name="Kay R.R."/>
            <person name="Henrissat B."/>
            <person name="Eichinger L."/>
            <person name="Rivero F."/>
            <person name="Putnam N.H."/>
            <person name="West C.M."/>
            <person name="Loomis W.F."/>
            <person name="Chisholm R.L."/>
            <person name="Shaulsky G."/>
            <person name="Strassmann J.E."/>
            <person name="Queller D.C."/>
            <person name="Kuspa A."/>
            <person name="Grigoriev I.V."/>
        </authorList>
    </citation>
    <scope>NUCLEOTIDE SEQUENCE [LARGE SCALE GENOMIC DNA]</scope>
    <source>
        <strain evidence="11">QSDP1</strain>
    </source>
</reference>
<dbReference type="PANTHER" id="PTHR19932">
    <property type="entry name" value="WD REPEAT AND HMG-BOX DNA BINDING PROTEIN"/>
    <property type="match status" value="1"/>
</dbReference>
<dbReference type="InterPro" id="IPR036322">
    <property type="entry name" value="WD40_repeat_dom_sf"/>
</dbReference>
<feature type="compositionally biased region" description="Basic and acidic residues" evidence="7">
    <location>
        <begin position="955"/>
        <end position="967"/>
    </location>
</feature>
<proteinExistence type="predicted"/>
<keyword evidence="4" id="KW-0539">Nucleus</keyword>
<dbReference type="SMART" id="SM00320">
    <property type="entry name" value="WD40"/>
    <property type="match status" value="6"/>
</dbReference>
<dbReference type="Pfam" id="PF12341">
    <property type="entry name" value="Mcl1_mid"/>
    <property type="match status" value="1"/>
</dbReference>
<keyword evidence="6" id="KW-0175">Coiled coil</keyword>
<dbReference type="PANTHER" id="PTHR19932:SF10">
    <property type="entry name" value="WD REPEAT AND HMG-BOX DNA-BINDING PROTEIN 1"/>
    <property type="match status" value="1"/>
</dbReference>
<evidence type="ECO:0000256" key="3">
    <source>
        <dbReference type="ARBA" id="ARBA00022737"/>
    </source>
</evidence>
<feature type="compositionally biased region" description="Low complexity" evidence="7">
    <location>
        <begin position="878"/>
        <end position="902"/>
    </location>
</feature>
<dbReference type="GO" id="GO:0003682">
    <property type="term" value="F:chromatin binding"/>
    <property type="evidence" value="ECO:0000318"/>
    <property type="project" value="GO_Central"/>
</dbReference>
<evidence type="ECO:0000256" key="2">
    <source>
        <dbReference type="ARBA" id="ARBA00022574"/>
    </source>
</evidence>
<feature type="compositionally biased region" description="Low complexity" evidence="7">
    <location>
        <begin position="363"/>
        <end position="382"/>
    </location>
</feature>
<dbReference type="EMBL" id="GL871192">
    <property type="protein sequence ID" value="EGC32444.1"/>
    <property type="molecule type" value="Genomic_DNA"/>
</dbReference>
<dbReference type="VEuPathDB" id="AmoebaDB:DICPUDRAFT_98877"/>
<evidence type="ECO:0000256" key="4">
    <source>
        <dbReference type="ARBA" id="ARBA00023242"/>
    </source>
</evidence>
<dbReference type="GO" id="GO:0043596">
    <property type="term" value="C:nuclear replication fork"/>
    <property type="evidence" value="ECO:0000318"/>
    <property type="project" value="GO_Central"/>
</dbReference>
<dbReference type="GO" id="GO:0006281">
    <property type="term" value="P:DNA repair"/>
    <property type="evidence" value="ECO:0000318"/>
    <property type="project" value="GO_Central"/>
</dbReference>
<evidence type="ECO:0000259" key="8">
    <source>
        <dbReference type="Pfam" id="PF12341"/>
    </source>
</evidence>
<dbReference type="AlphaFoldDB" id="F0ZUC6"/>
<dbReference type="GO" id="GO:0006261">
    <property type="term" value="P:DNA-templated DNA replication"/>
    <property type="evidence" value="ECO:0000318"/>
    <property type="project" value="GO_Central"/>
</dbReference>
<feature type="compositionally biased region" description="Acidic residues" evidence="7">
    <location>
        <begin position="383"/>
        <end position="406"/>
    </location>
</feature>
<feature type="repeat" description="WD" evidence="5">
    <location>
        <begin position="251"/>
        <end position="283"/>
    </location>
</feature>
<keyword evidence="3" id="KW-0677">Repeat</keyword>
<dbReference type="FunCoup" id="F0ZUC6">
    <property type="interactions" value="82"/>
</dbReference>
<evidence type="ECO:0000256" key="7">
    <source>
        <dbReference type="SAM" id="MobiDB-lite"/>
    </source>
</evidence>
<dbReference type="KEGG" id="dpp:DICPUDRAFT_98877"/>
<dbReference type="PROSITE" id="PS50082">
    <property type="entry name" value="WD_REPEATS_2"/>
    <property type="match status" value="2"/>
</dbReference>
<protein>
    <recommendedName>
        <fullName evidence="12">Minichromosome loss protein Mcl1 middle region domain-containing protein</fullName>
    </recommendedName>
</protein>
<feature type="compositionally biased region" description="Low complexity" evidence="7">
    <location>
        <begin position="930"/>
        <end position="944"/>
    </location>
</feature>
<dbReference type="OMA" id="RYAHTNG"/>